<evidence type="ECO:0000259" key="1">
    <source>
        <dbReference type="Pfam" id="PF13271"/>
    </source>
</evidence>
<protein>
    <submittedName>
        <fullName evidence="2">DUF4062 domain-containing protein</fullName>
    </submittedName>
</protein>
<dbReference type="Proteomes" id="UP001198151">
    <property type="component" value="Unassembled WGS sequence"/>
</dbReference>
<dbReference type="RefSeq" id="WP_227708517.1">
    <property type="nucleotide sequence ID" value="NZ_JAJEQX010000028.1"/>
</dbReference>
<comment type="caution">
    <text evidence="2">The sequence shown here is derived from an EMBL/GenBank/DDBJ whole genome shotgun (WGS) entry which is preliminary data.</text>
</comment>
<organism evidence="2 3">
    <name type="scientific">Ruminococcus turbiniformis</name>
    <dbReference type="NCBI Taxonomy" id="2881258"/>
    <lineage>
        <taxon>Bacteria</taxon>
        <taxon>Bacillati</taxon>
        <taxon>Bacillota</taxon>
        <taxon>Clostridia</taxon>
        <taxon>Eubacteriales</taxon>
        <taxon>Oscillospiraceae</taxon>
        <taxon>Ruminococcus</taxon>
    </lineage>
</organism>
<evidence type="ECO:0000313" key="2">
    <source>
        <dbReference type="EMBL" id="MCC2255463.1"/>
    </source>
</evidence>
<accession>A0ABS8G1J1</accession>
<evidence type="ECO:0000313" key="3">
    <source>
        <dbReference type="Proteomes" id="UP001198151"/>
    </source>
</evidence>
<keyword evidence="3" id="KW-1185">Reference proteome</keyword>
<dbReference type="InterPro" id="IPR025139">
    <property type="entry name" value="DUF4062"/>
</dbReference>
<proteinExistence type="predicted"/>
<gene>
    <name evidence="2" type="ORF">LKD70_13735</name>
</gene>
<reference evidence="2 3" key="1">
    <citation type="submission" date="2021-10" db="EMBL/GenBank/DDBJ databases">
        <title>Anaerobic single-cell dispensing facilitates the cultivation of human gut bacteria.</title>
        <authorList>
            <person name="Afrizal A."/>
        </authorList>
    </citation>
    <scope>NUCLEOTIDE SEQUENCE [LARGE SCALE GENOMIC DNA]</scope>
    <source>
        <strain evidence="2 3">CLA-AA-H200</strain>
    </source>
</reference>
<dbReference type="EMBL" id="JAJEQX010000028">
    <property type="protein sequence ID" value="MCC2255463.1"/>
    <property type="molecule type" value="Genomic_DNA"/>
</dbReference>
<feature type="domain" description="DUF4062" evidence="1">
    <location>
        <begin position="6"/>
        <end position="88"/>
    </location>
</feature>
<sequence>MERKYQVFISSTYEDLKTERQAAISCLLDMNCIPVGMEQFPASSLSQWEYIKKMIDMSDYYLLIVAGKYGSIDPEENISYTEKEYRYAIHKKMPILAFLHKNIDSLPAIKVGATDEERERVKNFHNTVKEAGRLVDFYSNEDELKYKIAMAMPKIINDAPMPGWVRADQAEKAIATAGDTDGIRDLQRQLEKIQNTILEKVEQTQMKWEPISKEEIDAMFSSEKKELKIPILSDEAKCLLTEAAKDAVGQILVINSLEGVDIQTNNKIMNTDKIGKSAAIWKEAVSELQNNQLIMAVGNKNEIFQLTRLGYEVSEKI</sequence>
<dbReference type="Pfam" id="PF13271">
    <property type="entry name" value="DUF4062"/>
    <property type="match status" value="1"/>
</dbReference>
<name>A0ABS8G1J1_9FIRM</name>